<dbReference type="Proteomes" id="UP000269019">
    <property type="component" value="Chromosome"/>
</dbReference>
<dbReference type="EMBL" id="CP033896">
    <property type="protein sequence ID" value="AZA12899.1"/>
    <property type="molecule type" value="Genomic_DNA"/>
</dbReference>
<sequence length="235" mass="24825">MQLLDDLLHTDPAIPRLTVYNDSADTRVEFSAITLDNWTAKVANMLREEFDLTPGDGIVIDLPSGWQPVVIALGALAAGVTLHFPGDEEVNTTPVVFTNLARATNYADITIDDAPPEIVIVTDDPLGRGVEETGGELPEDFLDFGPAIRPYGDSFTAASQRLSDLVSSDLPTGIRLISAGFTDLASLNSAVLEPLSVGGSAVLVTPPVSIARMETIASKERAVLRGTGDAPSKTP</sequence>
<evidence type="ECO:0000313" key="2">
    <source>
        <dbReference type="Proteomes" id="UP000269019"/>
    </source>
</evidence>
<name>A0A3G6J4N2_9CORY</name>
<organism evidence="1 2">
    <name type="scientific">Corynebacterium choanae</name>
    <dbReference type="NCBI Taxonomy" id="1862358"/>
    <lineage>
        <taxon>Bacteria</taxon>
        <taxon>Bacillati</taxon>
        <taxon>Actinomycetota</taxon>
        <taxon>Actinomycetes</taxon>
        <taxon>Mycobacteriales</taxon>
        <taxon>Corynebacteriaceae</taxon>
        <taxon>Corynebacterium</taxon>
    </lineage>
</organism>
<dbReference type="KEGG" id="ccho:CCHOA_02410"/>
<dbReference type="NCBIfam" id="TIGR03089">
    <property type="entry name" value="TIGR03089 family protein"/>
    <property type="match status" value="1"/>
</dbReference>
<reference evidence="1 2" key="1">
    <citation type="submission" date="2018-11" db="EMBL/GenBank/DDBJ databases">
        <authorList>
            <person name="Kleinhagauer T."/>
            <person name="Glaeser S.P."/>
            <person name="Spergser J."/>
            <person name="Ruckert C."/>
            <person name="Kaempfer P."/>
            <person name="Busse H.-J."/>
        </authorList>
    </citation>
    <scope>NUCLEOTIDE SEQUENCE [LARGE SCALE GENOMIC DNA]</scope>
    <source>
        <strain evidence="1 2">200CH</strain>
    </source>
</reference>
<dbReference type="OrthoDB" id="3396763at2"/>
<keyword evidence="2" id="KW-1185">Reference proteome</keyword>
<dbReference type="InterPro" id="IPR017523">
    <property type="entry name" value="Rv3268"/>
</dbReference>
<protein>
    <recommendedName>
        <fullName evidence="3">TIGR03089 family protein</fullName>
    </recommendedName>
</protein>
<evidence type="ECO:0000313" key="1">
    <source>
        <dbReference type="EMBL" id="AZA12899.1"/>
    </source>
</evidence>
<dbReference type="SUPFAM" id="SSF56801">
    <property type="entry name" value="Acetyl-CoA synthetase-like"/>
    <property type="match status" value="1"/>
</dbReference>
<dbReference type="RefSeq" id="WP_123926296.1">
    <property type="nucleotide sequence ID" value="NZ_CP033896.1"/>
</dbReference>
<proteinExistence type="predicted"/>
<accession>A0A3G6J4N2</accession>
<dbReference type="Gene3D" id="3.40.50.12780">
    <property type="entry name" value="N-terminal domain of ligase-like"/>
    <property type="match status" value="1"/>
</dbReference>
<dbReference type="AlphaFoldDB" id="A0A3G6J4N2"/>
<evidence type="ECO:0008006" key="3">
    <source>
        <dbReference type="Google" id="ProtNLM"/>
    </source>
</evidence>
<dbReference type="InterPro" id="IPR042099">
    <property type="entry name" value="ANL_N_sf"/>
</dbReference>
<gene>
    <name evidence="1" type="ORF">CCHOA_02410</name>
</gene>